<gene>
    <name evidence="5" type="ORF">AKJ48_03345</name>
</gene>
<dbReference type="GO" id="GO:0000162">
    <property type="term" value="P:L-tryptophan biosynthetic process"/>
    <property type="evidence" value="ECO:0007669"/>
    <property type="project" value="InterPro"/>
</dbReference>
<feature type="non-terminal residue" evidence="5">
    <location>
        <position position="1"/>
    </location>
</feature>
<dbReference type="Pfam" id="PF00591">
    <property type="entry name" value="Glycos_transf_3"/>
    <property type="match status" value="1"/>
</dbReference>
<dbReference type="GO" id="GO:0005829">
    <property type="term" value="C:cytosol"/>
    <property type="evidence" value="ECO:0007669"/>
    <property type="project" value="TreeGrafter"/>
</dbReference>
<evidence type="ECO:0000259" key="4">
    <source>
        <dbReference type="Pfam" id="PF00591"/>
    </source>
</evidence>
<feature type="domain" description="Glycosyl transferase family 3" evidence="4">
    <location>
        <begin position="1"/>
        <end position="172"/>
    </location>
</feature>
<reference evidence="5 6" key="1">
    <citation type="journal article" date="2016" name="Sci. Rep.">
        <title>Metabolic traits of an uncultured archaeal lineage -MSBL1- from brine pools of the Red Sea.</title>
        <authorList>
            <person name="Mwirichia R."/>
            <person name="Alam I."/>
            <person name="Rashid M."/>
            <person name="Vinu M."/>
            <person name="Ba-Alawi W."/>
            <person name="Anthony Kamau A."/>
            <person name="Kamanda Ngugi D."/>
            <person name="Goker M."/>
            <person name="Klenk H.P."/>
            <person name="Bajic V."/>
            <person name="Stingl U."/>
        </authorList>
    </citation>
    <scope>NUCLEOTIDE SEQUENCE [LARGE SCALE GENOMIC DNA]</scope>
    <source>
        <strain evidence="5">SCGC-AAA261O19</strain>
    </source>
</reference>
<evidence type="ECO:0000256" key="3">
    <source>
        <dbReference type="ARBA" id="ARBA00022679"/>
    </source>
</evidence>
<name>A0A133VCG8_9EURY</name>
<dbReference type="GO" id="GO:0004048">
    <property type="term" value="F:anthranilate phosphoribosyltransferase activity"/>
    <property type="evidence" value="ECO:0007669"/>
    <property type="project" value="InterPro"/>
</dbReference>
<dbReference type="SUPFAM" id="SSF52418">
    <property type="entry name" value="Nucleoside phosphorylase/phosphoribosyltransferase catalytic domain"/>
    <property type="match status" value="1"/>
</dbReference>
<dbReference type="InterPro" id="IPR035902">
    <property type="entry name" value="Nuc_phospho_transferase"/>
</dbReference>
<organism evidence="5 6">
    <name type="scientific">candidate division MSBL1 archaeon SCGC-AAA261O19</name>
    <dbReference type="NCBI Taxonomy" id="1698277"/>
    <lineage>
        <taxon>Archaea</taxon>
        <taxon>Methanobacteriati</taxon>
        <taxon>Methanobacteriota</taxon>
        <taxon>candidate division MSBL1</taxon>
    </lineage>
</organism>
<protein>
    <submittedName>
        <fullName evidence="5">Anthranilate phosphoribosyltransferase</fullName>
    </submittedName>
</protein>
<evidence type="ECO:0000313" key="5">
    <source>
        <dbReference type="EMBL" id="KXB04117.1"/>
    </source>
</evidence>
<comment type="caution">
    <text evidence="5">The sequence shown here is derived from an EMBL/GenBank/DDBJ whole genome shotgun (WGS) entry which is preliminary data.</text>
</comment>
<dbReference type="EMBL" id="LHYB01000049">
    <property type="protein sequence ID" value="KXB04117.1"/>
    <property type="molecule type" value="Genomic_DNA"/>
</dbReference>
<proteinExistence type="predicted"/>
<keyword evidence="6" id="KW-1185">Reference proteome</keyword>
<keyword evidence="1" id="KW-0028">Amino-acid biosynthesis</keyword>
<dbReference type="InterPro" id="IPR000312">
    <property type="entry name" value="Glycosyl_Trfase_fam3"/>
</dbReference>
<accession>A0A133VCG8</accession>
<dbReference type="AlphaFoldDB" id="A0A133VCG8"/>
<keyword evidence="3 5" id="KW-0808">Transferase</keyword>
<evidence type="ECO:0000256" key="1">
    <source>
        <dbReference type="ARBA" id="ARBA00022605"/>
    </source>
</evidence>
<dbReference type="PANTHER" id="PTHR43285:SF2">
    <property type="entry name" value="ANTHRANILATE PHOSPHORIBOSYLTRANSFERASE"/>
    <property type="match status" value="1"/>
</dbReference>
<dbReference type="NCBIfam" id="TIGR01245">
    <property type="entry name" value="trpD"/>
    <property type="match status" value="1"/>
</dbReference>
<dbReference type="Proteomes" id="UP000070076">
    <property type="component" value="Unassembled WGS sequence"/>
</dbReference>
<dbReference type="PANTHER" id="PTHR43285">
    <property type="entry name" value="ANTHRANILATE PHOSPHORIBOSYLTRANSFERASE"/>
    <property type="match status" value="1"/>
</dbReference>
<dbReference type="InterPro" id="IPR005940">
    <property type="entry name" value="Anthranilate_Pribosyl_Tfrase"/>
</dbReference>
<dbReference type="Gene3D" id="3.40.1030.10">
    <property type="entry name" value="Nucleoside phosphorylase/phosphoribosyltransferase catalytic domain"/>
    <property type="match status" value="1"/>
</dbReference>
<evidence type="ECO:0000256" key="2">
    <source>
        <dbReference type="ARBA" id="ARBA00022676"/>
    </source>
</evidence>
<sequence length="186" mass="19784">PTFHGAVKHAIGPRREIGLRTVFNVLGPLTNPAGARAQVMGVYDGGLTEKLARVLNELGCERAMIVHGLDGLDEISTFGKTKISELESGEIDTYTIKPEDYNIPPTTPKEIAGMDAEGNAEVLRKTLQGEKGPARDVIQLNAAAAILVSGKAENLEEGLELAGEAIDSGQALEKLNKLIEITNEAD</sequence>
<evidence type="ECO:0000313" key="6">
    <source>
        <dbReference type="Proteomes" id="UP000070076"/>
    </source>
</evidence>
<dbReference type="PATRIC" id="fig|1698277.3.peg.605"/>
<keyword evidence="2 5" id="KW-0328">Glycosyltransferase</keyword>